<sequence>MTSLLSTQSLEVSSKVATSGDEVNDNVKSLTEKLSAALLNVGAKDDLVKQRAKVVEEAVAGLEKAWTQPMVTLPLEFEGYDLTCKKVYDALMDILEYVNEHEGHTHGSGQEPTRVRFHYMRVRFQQSSICDDEERLSLLFVNIQDWSRDERGDGGHSHSLKKSAQDIAAVELASNCLICLRLALNFSVLYYEILNPLNHACNLAKQAFDEAMDELDTLNEEHLMNPR</sequence>
<organism evidence="3 4">
    <name type="scientific">Vitis vinifera</name>
    <name type="common">Grape</name>
    <dbReference type="NCBI Taxonomy" id="29760"/>
    <lineage>
        <taxon>Eukaryota</taxon>
        <taxon>Viridiplantae</taxon>
        <taxon>Streptophyta</taxon>
        <taxon>Embryophyta</taxon>
        <taxon>Tracheophyta</taxon>
        <taxon>Spermatophyta</taxon>
        <taxon>Magnoliopsida</taxon>
        <taxon>eudicotyledons</taxon>
        <taxon>Gunneridae</taxon>
        <taxon>Pentapetalae</taxon>
        <taxon>rosids</taxon>
        <taxon>Vitales</taxon>
        <taxon>Vitaceae</taxon>
        <taxon>Viteae</taxon>
        <taxon>Vitis</taxon>
    </lineage>
</organism>
<comment type="similarity">
    <text evidence="1">Belongs to the 14-3-3 family.</text>
</comment>
<dbReference type="PANTHER" id="PTHR18860">
    <property type="entry name" value="14-3-3 PROTEIN"/>
    <property type="match status" value="1"/>
</dbReference>
<dbReference type="EMBL" id="CP126665">
    <property type="protein sequence ID" value="WKA10576.1"/>
    <property type="molecule type" value="Genomic_DNA"/>
</dbReference>
<dbReference type="PRINTS" id="PR00305">
    <property type="entry name" value="1433ZETA"/>
</dbReference>
<feature type="domain" description="14-3-3" evidence="2">
    <location>
        <begin position="44"/>
        <end position="225"/>
    </location>
</feature>
<reference evidence="3 4" key="1">
    <citation type="journal article" date="2023" name="Hortic Res">
        <title>The complete reference genome for grapevine (Vitis vinifera L.) genetics and breeding.</title>
        <authorList>
            <person name="Shi X."/>
            <person name="Cao S."/>
            <person name="Wang X."/>
            <person name="Huang S."/>
            <person name="Wang Y."/>
            <person name="Liu Z."/>
            <person name="Liu W."/>
            <person name="Leng X."/>
            <person name="Peng Y."/>
            <person name="Wang N."/>
            <person name="Wang Y."/>
            <person name="Ma Z."/>
            <person name="Xu X."/>
            <person name="Zhang F."/>
            <person name="Xue H."/>
            <person name="Zhong H."/>
            <person name="Wang Y."/>
            <person name="Zhang K."/>
            <person name="Velt A."/>
            <person name="Avia K."/>
            <person name="Holtgrawe D."/>
            <person name="Grimplet J."/>
            <person name="Matus J.T."/>
            <person name="Ware D."/>
            <person name="Wu X."/>
            <person name="Wang H."/>
            <person name="Liu C."/>
            <person name="Fang Y."/>
            <person name="Rustenholz C."/>
            <person name="Cheng Z."/>
            <person name="Xiao H."/>
            <person name="Zhou Y."/>
        </authorList>
    </citation>
    <scope>NUCLEOTIDE SEQUENCE [LARGE SCALE GENOMIC DNA]</scope>
    <source>
        <strain evidence="4">cv. Pinot noir / PN40024</strain>
        <tissue evidence="3">Leaf</tissue>
    </source>
</reference>
<evidence type="ECO:0000313" key="3">
    <source>
        <dbReference type="EMBL" id="WKA10576.1"/>
    </source>
</evidence>
<dbReference type="Proteomes" id="UP001227230">
    <property type="component" value="Chromosome 18"/>
</dbReference>
<dbReference type="InterPro" id="IPR000308">
    <property type="entry name" value="14-3-3"/>
</dbReference>
<keyword evidence="4" id="KW-1185">Reference proteome</keyword>
<name>A0ABY9DW06_VITVI</name>
<dbReference type="SUPFAM" id="SSF48445">
    <property type="entry name" value="14-3-3 protein"/>
    <property type="match status" value="1"/>
</dbReference>
<accession>A0ABY9DW06</accession>
<dbReference type="Gene3D" id="1.20.190.20">
    <property type="entry name" value="14-3-3 domain"/>
    <property type="match status" value="1"/>
</dbReference>
<gene>
    <name evidence="3" type="ORF">VitviT2T_028141</name>
</gene>
<dbReference type="InterPro" id="IPR023410">
    <property type="entry name" value="14-3-3_domain"/>
</dbReference>
<evidence type="ECO:0000259" key="2">
    <source>
        <dbReference type="SMART" id="SM00101"/>
    </source>
</evidence>
<dbReference type="InterPro" id="IPR036815">
    <property type="entry name" value="14-3-3_dom_sf"/>
</dbReference>
<evidence type="ECO:0000256" key="1">
    <source>
        <dbReference type="ARBA" id="ARBA00006141"/>
    </source>
</evidence>
<dbReference type="SMART" id="SM00101">
    <property type="entry name" value="14_3_3"/>
    <property type="match status" value="1"/>
</dbReference>
<evidence type="ECO:0000313" key="4">
    <source>
        <dbReference type="Proteomes" id="UP001227230"/>
    </source>
</evidence>
<dbReference type="Pfam" id="PF00244">
    <property type="entry name" value="14-3-3"/>
    <property type="match status" value="1"/>
</dbReference>
<proteinExistence type="inferred from homology"/>
<protein>
    <recommendedName>
        <fullName evidence="2">14-3-3 domain-containing protein</fullName>
    </recommendedName>
</protein>